<dbReference type="InterPro" id="IPR034964">
    <property type="entry name" value="LS"/>
</dbReference>
<proteinExistence type="inferred from homology"/>
<comment type="function">
    <text evidence="7">Catalyzes the formation of 6,7-dimethyl-8-ribityllumazine by condensation of 5-amino-6-(D-ribitylamino)uracil with 3,4-dihydroxy-2-butanone 4-phosphate. This is the penultimate step in the biosynthesis of riboflavin.</text>
</comment>
<dbReference type="CDD" id="cd09209">
    <property type="entry name" value="Lumazine_synthase-I"/>
    <property type="match status" value="1"/>
</dbReference>
<dbReference type="Gene3D" id="3.40.50.960">
    <property type="entry name" value="Lumazine/riboflavin synthase"/>
    <property type="match status" value="1"/>
</dbReference>
<evidence type="ECO:0000256" key="3">
    <source>
        <dbReference type="ARBA" id="ARBA00012664"/>
    </source>
</evidence>
<keyword evidence="4 7" id="KW-0686">Riboflavin biosynthesis</keyword>
<evidence type="ECO:0000313" key="9">
    <source>
        <dbReference type="Proteomes" id="UP001251857"/>
    </source>
</evidence>
<feature type="binding site" evidence="7">
    <location>
        <position position="127"/>
    </location>
    <ligand>
        <name>(2S)-2-hydroxy-3-oxobutyl phosphate</name>
        <dbReference type="ChEBI" id="CHEBI:58830"/>
    </ligand>
</feature>
<gene>
    <name evidence="8" type="primary">ribE</name>
    <name evidence="7" type="synonym">ribH</name>
    <name evidence="8" type="ORF">RM532_09135</name>
</gene>
<dbReference type="GO" id="GO:0000906">
    <property type="term" value="F:6,7-dimethyl-8-ribityllumazine synthase activity"/>
    <property type="evidence" value="ECO:0007669"/>
    <property type="project" value="UniProtKB-EC"/>
</dbReference>
<evidence type="ECO:0000256" key="5">
    <source>
        <dbReference type="ARBA" id="ARBA00022679"/>
    </source>
</evidence>
<protein>
    <recommendedName>
        <fullName evidence="3 7">6,7-dimethyl-8-ribityllumazine synthase</fullName>
        <shortName evidence="7">DMRL synthase</shortName>
        <shortName evidence="7">LS</shortName>
        <shortName evidence="7">Lumazine synthase</shortName>
        <ecNumber evidence="3 7">2.5.1.78</ecNumber>
    </recommendedName>
</protein>
<dbReference type="Proteomes" id="UP001251857">
    <property type="component" value="Unassembled WGS sequence"/>
</dbReference>
<feature type="binding site" evidence="7">
    <location>
        <position position="113"/>
    </location>
    <ligand>
        <name>5-amino-6-(D-ribitylamino)uracil</name>
        <dbReference type="ChEBI" id="CHEBI:15934"/>
    </ligand>
</feature>
<feature type="binding site" evidence="7">
    <location>
        <position position="22"/>
    </location>
    <ligand>
        <name>5-amino-6-(D-ribitylamino)uracil</name>
        <dbReference type="ChEBI" id="CHEBI:15934"/>
    </ligand>
</feature>
<dbReference type="Pfam" id="PF00885">
    <property type="entry name" value="DMRL_synthase"/>
    <property type="match status" value="1"/>
</dbReference>
<evidence type="ECO:0000256" key="1">
    <source>
        <dbReference type="ARBA" id="ARBA00004917"/>
    </source>
</evidence>
<evidence type="ECO:0000313" key="8">
    <source>
        <dbReference type="EMBL" id="MDT0635123.1"/>
    </source>
</evidence>
<dbReference type="NCBIfam" id="NF000812">
    <property type="entry name" value="PRK00061.1-4"/>
    <property type="match status" value="1"/>
</dbReference>
<dbReference type="HAMAP" id="MF_00178">
    <property type="entry name" value="Lumazine_synth"/>
    <property type="match status" value="1"/>
</dbReference>
<evidence type="ECO:0000256" key="2">
    <source>
        <dbReference type="ARBA" id="ARBA00007424"/>
    </source>
</evidence>
<dbReference type="InterPro" id="IPR036467">
    <property type="entry name" value="LS/RS_sf"/>
</dbReference>
<dbReference type="SUPFAM" id="SSF52121">
    <property type="entry name" value="Lumazine synthase"/>
    <property type="match status" value="1"/>
</dbReference>
<name>A0ABU3C0R8_9GAMM</name>
<feature type="active site" description="Proton donor" evidence="7">
    <location>
        <position position="88"/>
    </location>
</feature>
<dbReference type="PANTHER" id="PTHR21058">
    <property type="entry name" value="6,7-DIMETHYL-8-RIBITYLLUMAZINE SYNTHASE DMRL SYNTHASE LUMAZINE SYNTHASE"/>
    <property type="match status" value="1"/>
</dbReference>
<comment type="pathway">
    <text evidence="1 7">Cofactor biosynthesis; riboflavin biosynthesis; riboflavin from 2-hydroxy-3-oxobutyl phosphate and 5-amino-6-(D-ribitylamino)uracil: step 1/2.</text>
</comment>
<comment type="similarity">
    <text evidence="2 7">Belongs to the DMRL synthase family.</text>
</comment>
<accession>A0ABU3C0R8</accession>
<keyword evidence="5 7" id="KW-0808">Transferase</keyword>
<dbReference type="PANTHER" id="PTHR21058:SF0">
    <property type="entry name" value="6,7-DIMETHYL-8-RIBITYLLUMAZINE SYNTHASE"/>
    <property type="match status" value="1"/>
</dbReference>
<dbReference type="NCBIfam" id="TIGR00114">
    <property type="entry name" value="lumazine-synth"/>
    <property type="match status" value="1"/>
</dbReference>
<evidence type="ECO:0000256" key="4">
    <source>
        <dbReference type="ARBA" id="ARBA00022619"/>
    </source>
</evidence>
<sequence length="156" mass="16475">MQTIDAEFDASGARFAVVATRWNDAIVDLLVEGALEVLRDAGVDDADITLVRVPGAFELPLVCDRLADSGDYDAVIALGAVIRGETPHFDFVAGECARGLAAVAVENSIPVTFGVITADTMEQAEERSRPGEDNNKGIEAASAAVEMVGILRQIDE</sequence>
<dbReference type="InterPro" id="IPR002180">
    <property type="entry name" value="LS/RS"/>
</dbReference>
<evidence type="ECO:0000256" key="7">
    <source>
        <dbReference type="HAMAP-Rule" id="MF_00178"/>
    </source>
</evidence>
<comment type="catalytic activity">
    <reaction evidence="6 7">
        <text>(2S)-2-hydroxy-3-oxobutyl phosphate + 5-amino-6-(D-ribitylamino)uracil = 6,7-dimethyl-8-(1-D-ribityl)lumazine + phosphate + 2 H2O + H(+)</text>
        <dbReference type="Rhea" id="RHEA:26152"/>
        <dbReference type="ChEBI" id="CHEBI:15377"/>
        <dbReference type="ChEBI" id="CHEBI:15378"/>
        <dbReference type="ChEBI" id="CHEBI:15934"/>
        <dbReference type="ChEBI" id="CHEBI:43474"/>
        <dbReference type="ChEBI" id="CHEBI:58201"/>
        <dbReference type="ChEBI" id="CHEBI:58830"/>
        <dbReference type="EC" id="2.5.1.78"/>
    </reaction>
</comment>
<comment type="caution">
    <text evidence="8">The sequence shown here is derived from an EMBL/GenBank/DDBJ whole genome shotgun (WGS) entry which is preliminary data.</text>
</comment>
<dbReference type="EC" id="2.5.1.78" evidence="3 7"/>
<organism evidence="8 9">
    <name type="scientific">Spectribacter hydrogenoxidans</name>
    <dbReference type="NCBI Taxonomy" id="3075608"/>
    <lineage>
        <taxon>Bacteria</taxon>
        <taxon>Pseudomonadati</taxon>
        <taxon>Pseudomonadota</taxon>
        <taxon>Gammaproteobacteria</taxon>
        <taxon>Salinisphaerales</taxon>
        <taxon>Salinisphaeraceae</taxon>
        <taxon>Spectribacter</taxon>
    </lineage>
</organism>
<dbReference type="RefSeq" id="WP_311652985.1">
    <property type="nucleotide sequence ID" value="NZ_JAVRIB010000008.1"/>
</dbReference>
<reference evidence="8 9" key="1">
    <citation type="submission" date="2023-09" db="EMBL/GenBank/DDBJ databases">
        <authorList>
            <person name="Rey-Velasco X."/>
        </authorList>
    </citation>
    <scope>NUCLEOTIDE SEQUENCE [LARGE SCALE GENOMIC DNA]</scope>
    <source>
        <strain evidence="8 9">W335</strain>
    </source>
</reference>
<feature type="binding site" evidence="7">
    <location>
        <begin position="56"/>
        <end position="58"/>
    </location>
    <ligand>
        <name>5-amino-6-(D-ribitylamino)uracil</name>
        <dbReference type="ChEBI" id="CHEBI:15934"/>
    </ligand>
</feature>
<feature type="binding site" evidence="7">
    <location>
        <begin position="85"/>
        <end position="86"/>
    </location>
    <ligand>
        <name>(2S)-2-hydroxy-3-oxobutyl phosphate</name>
        <dbReference type="ChEBI" id="CHEBI:58830"/>
    </ligand>
</feature>
<feature type="binding site" evidence="7">
    <location>
        <begin position="80"/>
        <end position="82"/>
    </location>
    <ligand>
        <name>5-amino-6-(D-ribitylamino)uracil</name>
        <dbReference type="ChEBI" id="CHEBI:15934"/>
    </ligand>
</feature>
<evidence type="ECO:0000256" key="6">
    <source>
        <dbReference type="ARBA" id="ARBA00048785"/>
    </source>
</evidence>
<keyword evidence="9" id="KW-1185">Reference proteome</keyword>
<comment type="subunit">
    <text evidence="7">Forms an icosahedral capsid composed of 60 subunits, arranged as a dodecamer of pentamers.</text>
</comment>
<dbReference type="EMBL" id="JAVRIB010000008">
    <property type="protein sequence ID" value="MDT0635123.1"/>
    <property type="molecule type" value="Genomic_DNA"/>
</dbReference>